<feature type="transmembrane region" description="Helical" evidence="1">
    <location>
        <begin position="143"/>
        <end position="166"/>
    </location>
</feature>
<protein>
    <submittedName>
        <fullName evidence="2">Uncharacterized protein</fullName>
    </submittedName>
</protein>
<organism evidence="2 3">
    <name type="scientific">Malacoplasma penetrans (strain HF-2)</name>
    <name type="common">Mycoplasma penetrans</name>
    <dbReference type="NCBI Taxonomy" id="272633"/>
    <lineage>
        <taxon>Bacteria</taxon>
        <taxon>Bacillati</taxon>
        <taxon>Mycoplasmatota</taxon>
        <taxon>Mycoplasmoidales</taxon>
        <taxon>Mycoplasmoidaceae</taxon>
        <taxon>Malacoplasma</taxon>
    </lineage>
</organism>
<accession>Q8EW75</accession>
<dbReference type="RefSeq" id="WP_011077157.1">
    <property type="nucleotide sequence ID" value="NC_004432.1"/>
</dbReference>
<feature type="transmembrane region" description="Helical" evidence="1">
    <location>
        <begin position="16"/>
        <end position="35"/>
    </location>
</feature>
<evidence type="ECO:0000313" key="3">
    <source>
        <dbReference type="Proteomes" id="UP000002522"/>
    </source>
</evidence>
<gene>
    <name evidence="2" type="ordered locus">MYPE3280</name>
</gene>
<evidence type="ECO:0000313" key="2">
    <source>
        <dbReference type="EMBL" id="BAC44121.1"/>
    </source>
</evidence>
<keyword evidence="1" id="KW-0812">Transmembrane</keyword>
<dbReference type="EMBL" id="BA000026">
    <property type="protein sequence ID" value="BAC44121.1"/>
    <property type="molecule type" value="Genomic_DNA"/>
</dbReference>
<sequence length="190" mass="21510">MTKLSLKTFFKKNSKIITISSLATLGVTGVILSGFEGSHYMNYSKVNKTVEYANKAYEELDSYCNENGLQNPNSRLSLSSLITDFNNNGRDSYVSSYNTTLTTFKTSGDNLLQNSQDTLNTFNTYIDVSISELNSTDNFTPRVVGFTFGLMFLILSIGSFGILHFARRAERKREIIKNRQDKENWKKSIK</sequence>
<proteinExistence type="predicted"/>
<dbReference type="KEGG" id="mpe:MYPE3280"/>
<dbReference type="HOGENOM" id="CLU_1426586_0_0_14"/>
<reference evidence="2 3" key="1">
    <citation type="journal article" date="2002" name="Nucleic Acids Res.">
        <title>The complete genomic sequence of Mycoplasma penetrans, an intracellular bacterial pathogen in humans.</title>
        <authorList>
            <person name="Sasaki Y."/>
            <person name="Ishikawa J."/>
            <person name="Yamashita A."/>
            <person name="Oshima K."/>
            <person name="Kenri T."/>
            <person name="Furuya K."/>
            <person name="Yoshino C."/>
            <person name="Horino A."/>
            <person name="Shiba T."/>
            <person name="Sasaki T."/>
            <person name="Hattori M."/>
        </authorList>
    </citation>
    <scope>NUCLEOTIDE SEQUENCE [LARGE SCALE GENOMIC DNA]</scope>
    <source>
        <strain evidence="2 3">HF-2</strain>
    </source>
</reference>
<keyword evidence="3" id="KW-1185">Reference proteome</keyword>
<keyword evidence="1" id="KW-1133">Transmembrane helix</keyword>
<name>Q8EW75_MALP2</name>
<dbReference type="AlphaFoldDB" id="Q8EW75"/>
<keyword evidence="1" id="KW-0472">Membrane</keyword>
<dbReference type="STRING" id="272633.gene:10731433"/>
<evidence type="ECO:0000256" key="1">
    <source>
        <dbReference type="SAM" id="Phobius"/>
    </source>
</evidence>
<dbReference type="Proteomes" id="UP000002522">
    <property type="component" value="Chromosome"/>
</dbReference>
<dbReference type="InParanoid" id="Q8EW75"/>